<dbReference type="PANTHER" id="PTHR42790">
    <property type="entry name" value="AMINOTRANSFERASE"/>
    <property type="match status" value="1"/>
</dbReference>
<evidence type="ECO:0000313" key="7">
    <source>
        <dbReference type="Proteomes" id="UP001595690"/>
    </source>
</evidence>
<name>A0ABV8BKY7_9PSEU</name>
<dbReference type="InterPro" id="IPR015424">
    <property type="entry name" value="PyrdxlP-dep_Trfase"/>
</dbReference>
<protein>
    <submittedName>
        <fullName evidence="6">PLP-dependent aminotransferase family protein</fullName>
    </submittedName>
</protein>
<evidence type="ECO:0000259" key="5">
    <source>
        <dbReference type="Pfam" id="PF00155"/>
    </source>
</evidence>
<dbReference type="InterPro" id="IPR050859">
    <property type="entry name" value="Class-I_PLP-dep_aminotransf"/>
</dbReference>
<dbReference type="InterPro" id="IPR004839">
    <property type="entry name" value="Aminotransferase_I/II_large"/>
</dbReference>
<proteinExistence type="predicted"/>
<dbReference type="InterPro" id="IPR015422">
    <property type="entry name" value="PyrdxlP-dep_Trfase_small"/>
</dbReference>
<keyword evidence="2 6" id="KW-0032">Aminotransferase</keyword>
<sequence>MTRTVHSRFELRAAELHPSVDDPALHSMTFLNEVSHRYPDAISLAAGRPVESFFELDSVHRYLDVFCQHLRDDLGYSEEEVRRTIFQYGRTKGVLHHLIARNLAVDENIDADPESVVVTVGCQEALYLCLRALRSDDQDVVLAVSPTYVGLAGAARLADMRVLPVREAGGIDFDDLFSVLRHARGRGLRPRALYVIPDFANPSGVNMTVEDKRRLLDVAAQQDFLVLEDNPYGLFSDTDERPPTLKALDTRNQVVYLGTLAKSALPGVRIGYAVADQEVVTAHGTRTLFADELAKIKSMVTVNTSPIAQAIAGGRLLEHGCSLVRANARETEHYRVNRRHLLNGLADRFRRGDPDAAGVSWNSPTGGFFVVVTVPFAADDALLERSARVHGVLWTPMHHFYLGDGGLNQLRLSCAALPPEQVDLGLDRLHALVTESLTASRKGAKHQC</sequence>
<dbReference type="SUPFAM" id="SSF53383">
    <property type="entry name" value="PLP-dependent transferases"/>
    <property type="match status" value="1"/>
</dbReference>
<dbReference type="PANTHER" id="PTHR42790:SF19">
    <property type="entry name" value="KYNURENINE_ALPHA-AMINOADIPATE AMINOTRANSFERASE, MITOCHONDRIAL"/>
    <property type="match status" value="1"/>
</dbReference>
<evidence type="ECO:0000256" key="2">
    <source>
        <dbReference type="ARBA" id="ARBA00022576"/>
    </source>
</evidence>
<dbReference type="GO" id="GO:0008483">
    <property type="term" value="F:transaminase activity"/>
    <property type="evidence" value="ECO:0007669"/>
    <property type="project" value="UniProtKB-KW"/>
</dbReference>
<keyword evidence="3" id="KW-0808">Transferase</keyword>
<dbReference type="InterPro" id="IPR015421">
    <property type="entry name" value="PyrdxlP-dep_Trfase_major"/>
</dbReference>
<organism evidence="6 7">
    <name type="scientific">Lentzea rhizosphaerae</name>
    <dbReference type="NCBI Taxonomy" id="2041025"/>
    <lineage>
        <taxon>Bacteria</taxon>
        <taxon>Bacillati</taxon>
        <taxon>Actinomycetota</taxon>
        <taxon>Actinomycetes</taxon>
        <taxon>Pseudonocardiales</taxon>
        <taxon>Pseudonocardiaceae</taxon>
        <taxon>Lentzea</taxon>
    </lineage>
</organism>
<dbReference type="EMBL" id="JBHRZI010000008">
    <property type="protein sequence ID" value="MFC3890936.1"/>
    <property type="molecule type" value="Genomic_DNA"/>
</dbReference>
<dbReference type="Gene3D" id="3.90.1150.10">
    <property type="entry name" value="Aspartate Aminotransferase, domain 1"/>
    <property type="match status" value="1"/>
</dbReference>
<dbReference type="Proteomes" id="UP001595690">
    <property type="component" value="Unassembled WGS sequence"/>
</dbReference>
<dbReference type="Gene3D" id="3.40.640.10">
    <property type="entry name" value="Type I PLP-dependent aspartate aminotransferase-like (Major domain)"/>
    <property type="match status" value="1"/>
</dbReference>
<dbReference type="Pfam" id="PF00155">
    <property type="entry name" value="Aminotran_1_2"/>
    <property type="match status" value="1"/>
</dbReference>
<dbReference type="CDD" id="cd00609">
    <property type="entry name" value="AAT_like"/>
    <property type="match status" value="1"/>
</dbReference>
<keyword evidence="7" id="KW-1185">Reference proteome</keyword>
<gene>
    <name evidence="6" type="ORF">ACFOWZ_05575</name>
</gene>
<comment type="cofactor">
    <cofactor evidence="1">
        <name>pyridoxal 5'-phosphate</name>
        <dbReference type="ChEBI" id="CHEBI:597326"/>
    </cofactor>
</comment>
<feature type="domain" description="Aminotransferase class I/classII large" evidence="5">
    <location>
        <begin position="82"/>
        <end position="429"/>
    </location>
</feature>
<reference evidence="7" key="1">
    <citation type="journal article" date="2019" name="Int. J. Syst. Evol. Microbiol.">
        <title>The Global Catalogue of Microorganisms (GCM) 10K type strain sequencing project: providing services to taxonomists for standard genome sequencing and annotation.</title>
        <authorList>
            <consortium name="The Broad Institute Genomics Platform"/>
            <consortium name="The Broad Institute Genome Sequencing Center for Infectious Disease"/>
            <person name="Wu L."/>
            <person name="Ma J."/>
        </authorList>
    </citation>
    <scope>NUCLEOTIDE SEQUENCE [LARGE SCALE GENOMIC DNA]</scope>
    <source>
        <strain evidence="7">CGMCC 4.7405</strain>
    </source>
</reference>
<accession>A0ABV8BKY7</accession>
<evidence type="ECO:0000256" key="1">
    <source>
        <dbReference type="ARBA" id="ARBA00001933"/>
    </source>
</evidence>
<evidence type="ECO:0000313" key="6">
    <source>
        <dbReference type="EMBL" id="MFC3890936.1"/>
    </source>
</evidence>
<dbReference type="RefSeq" id="WP_382369755.1">
    <property type="nucleotide sequence ID" value="NZ_JBHRZI010000008.1"/>
</dbReference>
<comment type="caution">
    <text evidence="6">The sequence shown here is derived from an EMBL/GenBank/DDBJ whole genome shotgun (WGS) entry which is preliminary data.</text>
</comment>
<keyword evidence="4" id="KW-0663">Pyridoxal phosphate</keyword>
<evidence type="ECO:0000256" key="4">
    <source>
        <dbReference type="ARBA" id="ARBA00022898"/>
    </source>
</evidence>
<evidence type="ECO:0000256" key="3">
    <source>
        <dbReference type="ARBA" id="ARBA00022679"/>
    </source>
</evidence>